<dbReference type="AlphaFoldDB" id="A0A2A5CGP8"/>
<name>A0A2A5CGP8_9GAMM</name>
<organism evidence="2 3">
    <name type="scientific">SAR86 cluster bacterium</name>
    <dbReference type="NCBI Taxonomy" id="2030880"/>
    <lineage>
        <taxon>Bacteria</taxon>
        <taxon>Pseudomonadati</taxon>
        <taxon>Pseudomonadota</taxon>
        <taxon>Gammaproteobacteria</taxon>
        <taxon>SAR86 cluster</taxon>
    </lineage>
</organism>
<dbReference type="EMBL" id="NVWI01000002">
    <property type="protein sequence ID" value="PCJ42932.1"/>
    <property type="molecule type" value="Genomic_DNA"/>
</dbReference>
<evidence type="ECO:0000313" key="3">
    <source>
        <dbReference type="Proteomes" id="UP000228987"/>
    </source>
</evidence>
<comment type="caution">
    <text evidence="2">The sequence shown here is derived from an EMBL/GenBank/DDBJ whole genome shotgun (WGS) entry which is preliminary data.</text>
</comment>
<feature type="domain" description="Putative zinc-finger" evidence="1">
    <location>
        <begin position="4"/>
        <end position="38"/>
    </location>
</feature>
<protein>
    <recommendedName>
        <fullName evidence="1">Putative zinc-finger domain-containing protein</fullName>
    </recommendedName>
</protein>
<proteinExistence type="predicted"/>
<accession>A0A2A5CGP8</accession>
<reference evidence="3" key="1">
    <citation type="submission" date="2017-08" db="EMBL/GenBank/DDBJ databases">
        <title>A dynamic microbial community with high functional redundancy inhabits the cold, oxic subseafloor aquifer.</title>
        <authorList>
            <person name="Tully B.J."/>
            <person name="Wheat C.G."/>
            <person name="Glazer B.T."/>
            <person name="Huber J.A."/>
        </authorList>
    </citation>
    <scope>NUCLEOTIDE SEQUENCE [LARGE SCALE GENOMIC DNA]</scope>
</reference>
<evidence type="ECO:0000313" key="2">
    <source>
        <dbReference type="EMBL" id="PCJ42932.1"/>
    </source>
</evidence>
<dbReference type="Proteomes" id="UP000228987">
    <property type="component" value="Unassembled WGS sequence"/>
</dbReference>
<dbReference type="Pfam" id="PF13490">
    <property type="entry name" value="zf-HC2"/>
    <property type="match status" value="1"/>
</dbReference>
<evidence type="ECO:0000259" key="1">
    <source>
        <dbReference type="Pfam" id="PF13490"/>
    </source>
</evidence>
<dbReference type="InterPro" id="IPR027383">
    <property type="entry name" value="Znf_put"/>
</dbReference>
<sequence>MLKCKDVVANATDYVDKEMNWKQSMSMALHLLMCGHCRRFIKYFKLSLQALKNKKTISQADADKLSSEVIAKALADAR</sequence>
<gene>
    <name evidence="2" type="ORF">COA71_05415</name>
</gene>